<proteinExistence type="inferred from homology"/>
<dbReference type="RefSeq" id="WP_161612283.1">
    <property type="nucleotide sequence ID" value="NZ_JAOCAE010000008.1"/>
</dbReference>
<dbReference type="PANTHER" id="PTHR34047:SF8">
    <property type="entry name" value="PROTEIN YKFC"/>
    <property type="match status" value="1"/>
</dbReference>
<reference evidence="3" key="1">
    <citation type="submission" date="2022-09" db="EMBL/GenBank/DDBJ databases">
        <title>Intensive care unit water sources are persistently colonized with multi-drug resistant bacteria and are the site of extensive horizontal gene transfer of antibiotic resistance genes.</title>
        <authorList>
            <person name="Diorio-Toth L."/>
        </authorList>
    </citation>
    <scope>NUCLEOTIDE SEQUENCE</scope>
    <source>
        <strain evidence="3">GD03947</strain>
    </source>
</reference>
<dbReference type="PROSITE" id="PS50878">
    <property type="entry name" value="RT_POL"/>
    <property type="match status" value="1"/>
</dbReference>
<comment type="caution">
    <text evidence="3">The sequence shown here is derived from an EMBL/GenBank/DDBJ whole genome shotgun (WGS) entry which is preliminary data.</text>
</comment>
<dbReference type="Proteomes" id="UP001158500">
    <property type="component" value="Unassembled WGS sequence"/>
</dbReference>
<feature type="domain" description="Reverse transcriptase" evidence="2">
    <location>
        <begin position="1"/>
        <end position="327"/>
    </location>
</feature>
<keyword evidence="3" id="KW-0695">RNA-directed DNA polymerase</keyword>
<evidence type="ECO:0000313" key="4">
    <source>
        <dbReference type="Proteomes" id="UP001158500"/>
    </source>
</evidence>
<dbReference type="CDD" id="cd01651">
    <property type="entry name" value="RT_G2_intron"/>
    <property type="match status" value="1"/>
</dbReference>
<dbReference type="NCBIfam" id="NF041746">
    <property type="entry name" value="Drt2"/>
    <property type="match status" value="1"/>
</dbReference>
<dbReference type="AlphaFoldDB" id="A0AA42P992"/>
<dbReference type="Pfam" id="PF00078">
    <property type="entry name" value="RVT_1"/>
    <property type="match status" value="1"/>
</dbReference>
<dbReference type="EMBL" id="JAOCAE010000008">
    <property type="protein sequence ID" value="MDH1237136.1"/>
    <property type="molecule type" value="Genomic_DNA"/>
</dbReference>
<accession>A0AA42P992</accession>
<dbReference type="InterPro" id="IPR043502">
    <property type="entry name" value="DNA/RNA_pol_sf"/>
</dbReference>
<dbReference type="PANTHER" id="PTHR34047">
    <property type="entry name" value="NUCLEAR INTRON MATURASE 1, MITOCHONDRIAL-RELATED"/>
    <property type="match status" value="1"/>
</dbReference>
<evidence type="ECO:0000313" key="3">
    <source>
        <dbReference type="EMBL" id="MDH1237136.1"/>
    </source>
</evidence>
<keyword evidence="3" id="KW-0548">Nucleotidyltransferase</keyword>
<dbReference type="SUPFAM" id="SSF56672">
    <property type="entry name" value="DNA/RNA polymerases"/>
    <property type="match status" value="1"/>
</dbReference>
<comment type="similarity">
    <text evidence="1">Belongs to the bacterial reverse transcriptase family.</text>
</comment>
<keyword evidence="3" id="KW-0808">Transferase</keyword>
<organism evidence="3 4">
    <name type="scientific">Stutzerimonas stutzeri</name>
    <name type="common">Pseudomonas stutzeri</name>
    <dbReference type="NCBI Taxonomy" id="316"/>
    <lineage>
        <taxon>Bacteria</taxon>
        <taxon>Pseudomonadati</taxon>
        <taxon>Pseudomonadota</taxon>
        <taxon>Gammaproteobacteria</taxon>
        <taxon>Pseudomonadales</taxon>
        <taxon>Pseudomonadaceae</taxon>
        <taxon>Stutzerimonas</taxon>
    </lineage>
</organism>
<dbReference type="InterPro" id="IPR051083">
    <property type="entry name" value="GrpII_Intron_Splice-Mob/Def"/>
</dbReference>
<sequence>MAEAWYKSRGYLHFDRPVNQATATEIVSNPDAVSRHAFYPFIRYVAQTQKVFFDKGLGKVVKKEPKKRDISYAAHVDSHIYSYYCTQLSQAYEEYLASTPWSPAILAFRSLDKKSNIHFARDAFLDIAVRESCCVVAIDIKGFFDNLNHEYLKNAWQSLLGKNKLPDDHYAVFRSLTKYSFVNRVQVYEVFGLSKNNPKNGRKRICEPQEFREKVRNGSLIETNKLNKGIPQGSPISAMLSNVYMMGFDEQVHAYVQACGGSYYRYCDDVLLIVPLDKEFEAKDFVNQRVDEIGLEIQEAKTETCKFTRSAKGLRTDRPLQYLGFIFDGANIYLRSSSLARYQDRVKRGIWVAEKCMDKVNAKRISRGQLPRSIFLKKLYKRYSYLGRRNFISYGYRAAKIMDSQSIRKQLKPHWNRLRERISAAQGE</sequence>
<dbReference type="GO" id="GO:0003964">
    <property type="term" value="F:RNA-directed DNA polymerase activity"/>
    <property type="evidence" value="ECO:0007669"/>
    <property type="project" value="UniProtKB-KW"/>
</dbReference>
<evidence type="ECO:0000259" key="2">
    <source>
        <dbReference type="PROSITE" id="PS50878"/>
    </source>
</evidence>
<protein>
    <submittedName>
        <fullName evidence="3">Reverse transcriptase/maturase family protein</fullName>
    </submittedName>
</protein>
<gene>
    <name evidence="3" type="ORF">N5C32_13940</name>
</gene>
<name>A0AA42P992_STUST</name>
<evidence type="ECO:0000256" key="1">
    <source>
        <dbReference type="ARBA" id="ARBA00034120"/>
    </source>
</evidence>
<dbReference type="InterPro" id="IPR000477">
    <property type="entry name" value="RT_dom"/>
</dbReference>